<feature type="domain" description="HAMP" evidence="11">
    <location>
        <begin position="296"/>
        <end position="348"/>
    </location>
</feature>
<sequence length="653" mass="68038">MHSIQFKQSVYTGIIILIVTVLLLTGSSYFLSSYADEVNREAAMQGALGLNMVLEDARERMQAVAGAFASRPDISQALAAKNPVVAAQVVKGMSGQGSISYIQILDSEGRVLAVDGQHTGSQATTGFARQGTAAAYYEAIPGQMIMTVAVAPVKGPDDSMLGAIVVGFNVSQDTVVDRIKAAYKVDATIFAGDTRVTTTIEQEGKRAVGTKLDPKLAAVILEDGQPFSGAANILGMPYVTYYQPILDREQKPIGVLFAGKSEAAADVVRNRSLVTQGTAGLIVFILGVMSSIWAARKLTRPLRQLEVLMEHAGQGDLTVKAEVTSQDEIGRLTQSFNKMIRNQADLVSAVSRASQDIASASEHLAASSEQMSSTVNEVASNVGRVANNAQTGEAAAKTAAEVLARLAELITTAKERALSAQNTSAVTSQAATTGQSTVAGTVANIQGMQTKIQETEELINRLNEYSHQIGVITETITGIAAQTNLLALNAAIEAARAGEAGRGFAVVAEEVRKLAEQSGQGAQEVAALLGKVTVSTAAAVEAAQHSHSGMDQVVKSTDEASDALVSILTAAAETVTDINKIMTVADDEVATSDQVVALISSLLQGLQETAGLSKEVAAAAEQTAGAVETVAASAEQLTSMAAELKSIIVKFNV</sequence>
<organism evidence="12 13">
    <name type="scientific">Sporomusa acidovorans (strain ATCC 49682 / DSM 3132 / Mol)</name>
    <dbReference type="NCBI Taxonomy" id="1123286"/>
    <lineage>
        <taxon>Bacteria</taxon>
        <taxon>Bacillati</taxon>
        <taxon>Bacillota</taxon>
        <taxon>Negativicutes</taxon>
        <taxon>Selenomonadales</taxon>
        <taxon>Sporomusaceae</taxon>
        <taxon>Sporomusa</taxon>
    </lineage>
</organism>
<comment type="similarity">
    <text evidence="7">Belongs to the methyl-accepting chemotaxis (MCP) protein family.</text>
</comment>
<dbReference type="InterPro" id="IPR003660">
    <property type="entry name" value="HAMP_dom"/>
</dbReference>
<keyword evidence="4 9" id="KW-1133">Transmembrane helix</keyword>
<dbReference type="PRINTS" id="PR00260">
    <property type="entry name" value="CHEMTRNSDUCR"/>
</dbReference>
<dbReference type="InterPro" id="IPR004090">
    <property type="entry name" value="Chemotax_Me-accpt_rcpt"/>
</dbReference>
<gene>
    <name evidence="12" type="ORF">SPACI_053760</name>
</gene>
<dbReference type="InterPro" id="IPR004089">
    <property type="entry name" value="MCPsignal_dom"/>
</dbReference>
<dbReference type="SUPFAM" id="SSF103190">
    <property type="entry name" value="Sensory domain-like"/>
    <property type="match status" value="2"/>
</dbReference>
<dbReference type="InterPro" id="IPR029151">
    <property type="entry name" value="Sensor-like_sf"/>
</dbReference>
<dbReference type="Gene3D" id="3.30.450.20">
    <property type="entry name" value="PAS domain"/>
    <property type="match status" value="1"/>
</dbReference>
<dbReference type="PROSITE" id="PS50111">
    <property type="entry name" value="CHEMOTAXIS_TRANSDUC_2"/>
    <property type="match status" value="1"/>
</dbReference>
<keyword evidence="5 9" id="KW-0472">Membrane</keyword>
<reference evidence="12" key="1">
    <citation type="submission" date="2024-05" db="EMBL/GenBank/DDBJ databases">
        <title>Isolation and characterization of Sporomusa carbonis sp. nov., a carboxydotrophic hydrogenogen in the genus of Sporomusa isolated from a charcoal burning pile.</title>
        <authorList>
            <person name="Boeer T."/>
            <person name="Rosenbaum F."/>
            <person name="Eysell L."/>
            <person name="Mueller V."/>
            <person name="Daniel R."/>
            <person name="Poehlein A."/>
        </authorList>
    </citation>
    <scope>NUCLEOTIDE SEQUENCE [LARGE SCALE GENOMIC DNA]</scope>
    <source>
        <strain evidence="12">DSM 3132</strain>
    </source>
</reference>
<protein>
    <recommendedName>
        <fullName evidence="14">Methyl-accepting chemotaxis protein McpB</fullName>
    </recommendedName>
</protein>
<dbReference type="Proteomes" id="UP000216052">
    <property type="component" value="Chromosome"/>
</dbReference>
<accession>A0ABZ3JAF6</accession>
<dbReference type="PROSITE" id="PS50885">
    <property type="entry name" value="HAMP"/>
    <property type="match status" value="1"/>
</dbReference>
<dbReference type="Pfam" id="PF00672">
    <property type="entry name" value="HAMP"/>
    <property type="match status" value="1"/>
</dbReference>
<feature type="transmembrane region" description="Helical" evidence="9">
    <location>
        <begin position="12"/>
        <end position="31"/>
    </location>
</feature>
<dbReference type="SUPFAM" id="SSF58104">
    <property type="entry name" value="Methyl-accepting chemotaxis protein (MCP) signaling domain"/>
    <property type="match status" value="2"/>
</dbReference>
<dbReference type="PANTHER" id="PTHR32089">
    <property type="entry name" value="METHYL-ACCEPTING CHEMOTAXIS PROTEIN MCPB"/>
    <property type="match status" value="1"/>
</dbReference>
<dbReference type="CDD" id="cd06225">
    <property type="entry name" value="HAMP"/>
    <property type="match status" value="1"/>
</dbReference>
<keyword evidence="3 9" id="KW-0812">Transmembrane</keyword>
<evidence type="ECO:0000259" key="10">
    <source>
        <dbReference type="PROSITE" id="PS50111"/>
    </source>
</evidence>
<comment type="subcellular location">
    <subcellularLocation>
        <location evidence="1">Cell membrane</location>
        <topology evidence="1">Multi-pass membrane protein</topology>
    </subcellularLocation>
</comment>
<dbReference type="InterPro" id="IPR033463">
    <property type="entry name" value="sCache_3"/>
</dbReference>
<dbReference type="SMART" id="SM00283">
    <property type="entry name" value="MA"/>
    <property type="match status" value="1"/>
</dbReference>
<evidence type="ECO:0000256" key="6">
    <source>
        <dbReference type="ARBA" id="ARBA00023224"/>
    </source>
</evidence>
<evidence type="ECO:0008006" key="14">
    <source>
        <dbReference type="Google" id="ProtNLM"/>
    </source>
</evidence>
<evidence type="ECO:0000256" key="4">
    <source>
        <dbReference type="ARBA" id="ARBA00022989"/>
    </source>
</evidence>
<keyword evidence="2" id="KW-1003">Cell membrane</keyword>
<evidence type="ECO:0000256" key="3">
    <source>
        <dbReference type="ARBA" id="ARBA00022692"/>
    </source>
</evidence>
<evidence type="ECO:0000256" key="8">
    <source>
        <dbReference type="PROSITE-ProRule" id="PRU00284"/>
    </source>
</evidence>
<proteinExistence type="inferred from homology"/>
<evidence type="ECO:0000313" key="12">
    <source>
        <dbReference type="EMBL" id="XFO75260.1"/>
    </source>
</evidence>
<dbReference type="Pfam" id="PF17202">
    <property type="entry name" value="sCache_3_3"/>
    <property type="match status" value="1"/>
</dbReference>
<name>A0ABZ3JAF6_SPOA4</name>
<evidence type="ECO:0000256" key="2">
    <source>
        <dbReference type="ARBA" id="ARBA00022475"/>
    </source>
</evidence>
<dbReference type="Pfam" id="PF17203">
    <property type="entry name" value="sCache_3_2"/>
    <property type="match status" value="1"/>
</dbReference>
<evidence type="ECO:0000259" key="11">
    <source>
        <dbReference type="PROSITE" id="PS50885"/>
    </source>
</evidence>
<evidence type="ECO:0000313" key="13">
    <source>
        <dbReference type="Proteomes" id="UP000216052"/>
    </source>
</evidence>
<dbReference type="PANTHER" id="PTHR32089:SF112">
    <property type="entry name" value="LYSOZYME-LIKE PROTEIN-RELATED"/>
    <property type="match status" value="1"/>
</dbReference>
<evidence type="ECO:0000256" key="1">
    <source>
        <dbReference type="ARBA" id="ARBA00004651"/>
    </source>
</evidence>
<dbReference type="EMBL" id="CP155571">
    <property type="protein sequence ID" value="XFO75260.1"/>
    <property type="molecule type" value="Genomic_DNA"/>
</dbReference>
<dbReference type="Gene3D" id="6.10.340.10">
    <property type="match status" value="1"/>
</dbReference>
<dbReference type="Pfam" id="PF00015">
    <property type="entry name" value="MCPsignal"/>
    <property type="match status" value="1"/>
</dbReference>
<keyword evidence="6 8" id="KW-0807">Transducer</keyword>
<dbReference type="SMART" id="SM00304">
    <property type="entry name" value="HAMP"/>
    <property type="match status" value="2"/>
</dbReference>
<feature type="transmembrane region" description="Helical" evidence="9">
    <location>
        <begin position="277"/>
        <end position="295"/>
    </location>
</feature>
<evidence type="ECO:0000256" key="9">
    <source>
        <dbReference type="SAM" id="Phobius"/>
    </source>
</evidence>
<evidence type="ECO:0000256" key="7">
    <source>
        <dbReference type="ARBA" id="ARBA00029447"/>
    </source>
</evidence>
<dbReference type="Gene3D" id="1.10.287.950">
    <property type="entry name" value="Methyl-accepting chemotaxis protein"/>
    <property type="match status" value="1"/>
</dbReference>
<evidence type="ECO:0000256" key="5">
    <source>
        <dbReference type="ARBA" id="ARBA00023136"/>
    </source>
</evidence>
<keyword evidence="13" id="KW-1185">Reference proteome</keyword>
<feature type="domain" description="Methyl-accepting transducer" evidence="10">
    <location>
        <begin position="367"/>
        <end position="603"/>
    </location>
</feature>